<reference evidence="1 2" key="1">
    <citation type="journal article" date="2015" name="Stand. Genomic Sci.">
        <title>Genomic Encyclopedia of Bacterial and Archaeal Type Strains, Phase III: the genomes of soil and plant-associated and newly described type strains.</title>
        <authorList>
            <person name="Whitman W.B."/>
            <person name="Woyke T."/>
            <person name="Klenk H.P."/>
            <person name="Zhou Y."/>
            <person name="Lilburn T.G."/>
            <person name="Beck B.J."/>
            <person name="De Vos P."/>
            <person name="Vandamme P."/>
            <person name="Eisen J.A."/>
            <person name="Garrity G."/>
            <person name="Hugenholtz P."/>
            <person name="Kyrpides N.C."/>
        </authorList>
    </citation>
    <scope>NUCLEOTIDE SEQUENCE [LARGE SCALE GENOMIC DNA]</scope>
    <source>
        <strain evidence="1 2">VKM Ac-2572</strain>
    </source>
</reference>
<gene>
    <name evidence="1" type="ORF">EV652_105341</name>
</gene>
<evidence type="ECO:0000313" key="1">
    <source>
        <dbReference type="EMBL" id="TCO30347.1"/>
    </source>
</evidence>
<organism evidence="1 2">
    <name type="scientific">Kribbella steppae</name>
    <dbReference type="NCBI Taxonomy" id="2512223"/>
    <lineage>
        <taxon>Bacteria</taxon>
        <taxon>Bacillati</taxon>
        <taxon>Actinomycetota</taxon>
        <taxon>Actinomycetes</taxon>
        <taxon>Propionibacteriales</taxon>
        <taxon>Kribbellaceae</taxon>
        <taxon>Kribbella</taxon>
    </lineage>
</organism>
<protein>
    <submittedName>
        <fullName evidence="1">Uncharacterized protein</fullName>
    </submittedName>
</protein>
<name>A0A4R2HJY9_9ACTN</name>
<keyword evidence="2" id="KW-1185">Reference proteome</keyword>
<dbReference type="AlphaFoldDB" id="A0A4R2HJY9"/>
<evidence type="ECO:0000313" key="2">
    <source>
        <dbReference type="Proteomes" id="UP000294508"/>
    </source>
</evidence>
<dbReference type="RefSeq" id="WP_132210015.1">
    <property type="nucleotide sequence ID" value="NZ_SLWN01000005.1"/>
</dbReference>
<accession>A0A4R2HJY9</accession>
<dbReference type="Proteomes" id="UP000294508">
    <property type="component" value="Unassembled WGS sequence"/>
</dbReference>
<proteinExistence type="predicted"/>
<dbReference type="OrthoDB" id="5295961at2"/>
<sequence length="181" mass="20342">MPTLLYRAAIRDLRGSEILPLNHLRERHPDIYEREAAKYSYRPQTMDNAVHPLECRWSDVVFLSPVHPAPIFGALREAGRVGPTTLAYWTIDADLLDPARTCILLKRHDPLFRPQPATDYLPYSAATVATLSTPSAKALDRLRNLNATEPLLPWADIPHILYRGPIAVSLFRDADGRAVSP</sequence>
<dbReference type="EMBL" id="SLWN01000005">
    <property type="protein sequence ID" value="TCO30347.1"/>
    <property type="molecule type" value="Genomic_DNA"/>
</dbReference>
<comment type="caution">
    <text evidence="1">The sequence shown here is derived from an EMBL/GenBank/DDBJ whole genome shotgun (WGS) entry which is preliminary data.</text>
</comment>